<protein>
    <recommendedName>
        <fullName evidence="4">F-box domain-containing protein</fullName>
    </recommendedName>
</protein>
<evidence type="ECO:0000313" key="3">
    <source>
        <dbReference type="Proteomes" id="UP001307849"/>
    </source>
</evidence>
<evidence type="ECO:0008006" key="4">
    <source>
        <dbReference type="Google" id="ProtNLM"/>
    </source>
</evidence>
<dbReference type="EMBL" id="JAVHJM010000013">
    <property type="protein sequence ID" value="KAK6499523.1"/>
    <property type="molecule type" value="Genomic_DNA"/>
</dbReference>
<dbReference type="Proteomes" id="UP001307849">
    <property type="component" value="Unassembled WGS sequence"/>
</dbReference>
<feature type="compositionally biased region" description="Acidic residues" evidence="1">
    <location>
        <begin position="223"/>
        <end position="234"/>
    </location>
</feature>
<accession>A0AAN8RJ46</accession>
<feature type="compositionally biased region" description="Polar residues" evidence="1">
    <location>
        <begin position="238"/>
        <end position="249"/>
    </location>
</feature>
<proteinExistence type="predicted"/>
<reference evidence="2 3" key="1">
    <citation type="submission" date="2019-10" db="EMBL/GenBank/DDBJ databases">
        <authorList>
            <person name="Palmer J.M."/>
        </authorList>
    </citation>
    <scope>NUCLEOTIDE SEQUENCE [LARGE SCALE GENOMIC DNA]</scope>
    <source>
        <strain evidence="2 3">TWF506</strain>
    </source>
</reference>
<comment type="caution">
    <text evidence="2">The sequence shown here is derived from an EMBL/GenBank/DDBJ whole genome shotgun (WGS) entry which is preliminary data.</text>
</comment>
<keyword evidence="3" id="KW-1185">Reference proteome</keyword>
<feature type="region of interest" description="Disordered" evidence="1">
    <location>
        <begin position="208"/>
        <end position="249"/>
    </location>
</feature>
<dbReference type="AlphaFoldDB" id="A0AAN8RJ46"/>
<organism evidence="2 3">
    <name type="scientific">Arthrobotrys conoides</name>
    <dbReference type="NCBI Taxonomy" id="74498"/>
    <lineage>
        <taxon>Eukaryota</taxon>
        <taxon>Fungi</taxon>
        <taxon>Dikarya</taxon>
        <taxon>Ascomycota</taxon>
        <taxon>Pezizomycotina</taxon>
        <taxon>Orbiliomycetes</taxon>
        <taxon>Orbiliales</taxon>
        <taxon>Orbiliaceae</taxon>
        <taxon>Arthrobotrys</taxon>
    </lineage>
</organism>
<sequence>MASLSTIGSIRELSFEIIQYLSPPDIYSLLLTSKLFYPACYQSLWSTLRLYTKSHISDKGHICYKLAKLIKTRGIDNTGVQHIRTIVLHRYSLTCTNGFVKSGLIRVLGDLLASGKLNLKHLELRYNLSWYAASEEEELFGFLHQLREYSQRKQPDEFSMAVIANPIFLEPGLQAQVLDIEKITSLELEMDWQYKGSDNDERQQVFNNSLGGLEDSDSGFADPGDDLDDPDDEEQWPHPTSDQPSETNGARLSNLQIDTSQYNTRLAGILTYLLSRTTNLKSLTIRSIRDNGRKYTDFKLSPPLKSLQTTIRNLPRLHTLKIQGKLFHPSFFIPPPDSTKSVSYDGILSNKWLRGFRECSFTNVTYLNIRFRKDVQERAKGCRDFRRRPLNYVQVKRLLMCNIEGSNTVAPDLGACILRGNRGLHEMSKRTLSSDRGRPL</sequence>
<evidence type="ECO:0000313" key="2">
    <source>
        <dbReference type="EMBL" id="KAK6499523.1"/>
    </source>
</evidence>
<name>A0AAN8RJ46_9PEZI</name>
<gene>
    <name evidence="2" type="ORF">TWF506_004153</name>
</gene>
<evidence type="ECO:0000256" key="1">
    <source>
        <dbReference type="SAM" id="MobiDB-lite"/>
    </source>
</evidence>